<name>A0ABR9DCX4_9GAMM</name>
<keyword evidence="2" id="KW-1185">Reference proteome</keyword>
<dbReference type="Gene3D" id="3.40.50.150">
    <property type="entry name" value="Vaccinia Virus protein VP39"/>
    <property type="match status" value="1"/>
</dbReference>
<dbReference type="EMBL" id="JACXST010000002">
    <property type="protein sequence ID" value="MBD9360945.1"/>
    <property type="molecule type" value="Genomic_DNA"/>
</dbReference>
<sequence>MTTQKPCSQACENNKEPILQILKTVFDQPMTVWEIGSGTGQHACHFAGNLPHLTWQPTDRPENLPGIDLWRDEAQLVNLLPPLSLDVVDSQWPCARVEAVFTANTLHIMSSDEVGLLFERLAMHLSAEATMCIYGPFNYAGAYTSESNARFDLWLKERDARSGIKDFEAIMALAETIGLALEADHAMPANNRLLVLRKRA</sequence>
<accession>A0ABR9DCX4</accession>
<dbReference type="RefSeq" id="WP_192393824.1">
    <property type="nucleotide sequence ID" value="NZ_CAJHIU010000002.1"/>
</dbReference>
<protein>
    <submittedName>
        <fullName evidence="1">DUF938 domain-containing protein</fullName>
    </submittedName>
</protein>
<reference evidence="1 2" key="1">
    <citation type="submission" date="2020-09" db="EMBL/GenBank/DDBJ databases">
        <title>Methylomonas albis sp. nov. and Methylomonas fluvii sp. nov.: Two cold-adapted methanotrophs from the River Elbe and an amended description of Methylovulum psychrotolerans strain Eb1.</title>
        <authorList>
            <person name="Bussmann I.K."/>
            <person name="Klings K.-W."/>
            <person name="Warnstedt J."/>
            <person name="Hoppert M."/>
            <person name="Saborowski A."/>
            <person name="Horn F."/>
            <person name="Liebner S."/>
        </authorList>
    </citation>
    <scope>NUCLEOTIDE SEQUENCE [LARGE SCALE GENOMIC DNA]</scope>
    <source>
        <strain evidence="1 2">EbB</strain>
    </source>
</reference>
<evidence type="ECO:0000313" key="2">
    <source>
        <dbReference type="Proteomes" id="UP000641152"/>
    </source>
</evidence>
<dbReference type="PANTHER" id="PTHR20974:SF0">
    <property type="entry name" value="UPF0585 PROTEIN CG18661"/>
    <property type="match status" value="1"/>
</dbReference>
<gene>
    <name evidence="1" type="ORF">EBB_10475</name>
</gene>
<comment type="caution">
    <text evidence="1">The sequence shown here is derived from an EMBL/GenBank/DDBJ whole genome shotgun (WGS) entry which is preliminary data.</text>
</comment>
<proteinExistence type="predicted"/>
<organism evidence="1 2">
    <name type="scientific">Methylomonas fluvii</name>
    <dbReference type="NCBI Taxonomy" id="1854564"/>
    <lineage>
        <taxon>Bacteria</taxon>
        <taxon>Pseudomonadati</taxon>
        <taxon>Pseudomonadota</taxon>
        <taxon>Gammaproteobacteria</taxon>
        <taxon>Methylococcales</taxon>
        <taxon>Methylococcaceae</taxon>
        <taxon>Methylomonas</taxon>
    </lineage>
</organism>
<dbReference type="PANTHER" id="PTHR20974">
    <property type="entry name" value="UPF0585 PROTEIN CG18661"/>
    <property type="match status" value="1"/>
</dbReference>
<dbReference type="Pfam" id="PF06080">
    <property type="entry name" value="DUF938"/>
    <property type="match status" value="1"/>
</dbReference>
<evidence type="ECO:0000313" key="1">
    <source>
        <dbReference type="EMBL" id="MBD9360945.1"/>
    </source>
</evidence>
<dbReference type="InterPro" id="IPR010342">
    <property type="entry name" value="DUF938"/>
</dbReference>
<dbReference type="InterPro" id="IPR029063">
    <property type="entry name" value="SAM-dependent_MTases_sf"/>
</dbReference>
<dbReference type="Proteomes" id="UP000641152">
    <property type="component" value="Unassembled WGS sequence"/>
</dbReference>
<dbReference type="SUPFAM" id="SSF53335">
    <property type="entry name" value="S-adenosyl-L-methionine-dependent methyltransferases"/>
    <property type="match status" value="1"/>
</dbReference>